<gene>
    <name evidence="1" type="ORF">F5144DRAFT_578380</name>
</gene>
<organism evidence="1 2">
    <name type="scientific">Chaetomium tenue</name>
    <dbReference type="NCBI Taxonomy" id="1854479"/>
    <lineage>
        <taxon>Eukaryota</taxon>
        <taxon>Fungi</taxon>
        <taxon>Dikarya</taxon>
        <taxon>Ascomycota</taxon>
        <taxon>Pezizomycotina</taxon>
        <taxon>Sordariomycetes</taxon>
        <taxon>Sordariomycetidae</taxon>
        <taxon>Sordariales</taxon>
        <taxon>Chaetomiaceae</taxon>
        <taxon>Chaetomium</taxon>
    </lineage>
</organism>
<keyword evidence="2" id="KW-1185">Reference proteome</keyword>
<accession>A0ACB7P3H7</accession>
<sequence>MQACSAGFFGAENRRDDKERSGERERDSRREERAAYTRHIQIITDGETPGSTDRRSRTVSLAPGLSLTAGSSRPNQWFYRKDRAQRAALALAFIGTAANLSCLAVGRIGDQQHTHRKDPRSSATATCTGTYPPRLTNLPGPPTCRPLQTTHPLRFLPPSLPPTLHSLTSLLPSSARGWRVRPTVQRCSDAAAPQHN</sequence>
<evidence type="ECO:0000313" key="1">
    <source>
        <dbReference type="EMBL" id="KAH6628251.1"/>
    </source>
</evidence>
<comment type="caution">
    <text evidence="1">The sequence shown here is derived from an EMBL/GenBank/DDBJ whole genome shotgun (WGS) entry which is preliminary data.</text>
</comment>
<protein>
    <submittedName>
        <fullName evidence="1">Uncharacterized protein</fullName>
    </submittedName>
</protein>
<dbReference type="Proteomes" id="UP000724584">
    <property type="component" value="Unassembled WGS sequence"/>
</dbReference>
<dbReference type="EMBL" id="JAGIZQ010000005">
    <property type="protein sequence ID" value="KAH6628251.1"/>
    <property type="molecule type" value="Genomic_DNA"/>
</dbReference>
<name>A0ACB7P3H7_9PEZI</name>
<proteinExistence type="predicted"/>
<evidence type="ECO:0000313" key="2">
    <source>
        <dbReference type="Proteomes" id="UP000724584"/>
    </source>
</evidence>
<reference evidence="1 2" key="1">
    <citation type="journal article" date="2021" name="Nat. Commun.">
        <title>Genetic determinants of endophytism in the Arabidopsis root mycobiome.</title>
        <authorList>
            <person name="Mesny F."/>
            <person name="Miyauchi S."/>
            <person name="Thiergart T."/>
            <person name="Pickel B."/>
            <person name="Atanasova L."/>
            <person name="Karlsson M."/>
            <person name="Huettel B."/>
            <person name="Barry K.W."/>
            <person name="Haridas S."/>
            <person name="Chen C."/>
            <person name="Bauer D."/>
            <person name="Andreopoulos W."/>
            <person name="Pangilinan J."/>
            <person name="LaButti K."/>
            <person name="Riley R."/>
            <person name="Lipzen A."/>
            <person name="Clum A."/>
            <person name="Drula E."/>
            <person name="Henrissat B."/>
            <person name="Kohler A."/>
            <person name="Grigoriev I.V."/>
            <person name="Martin F.M."/>
            <person name="Hacquard S."/>
        </authorList>
    </citation>
    <scope>NUCLEOTIDE SEQUENCE [LARGE SCALE GENOMIC DNA]</scope>
    <source>
        <strain evidence="1 2">MPI-SDFR-AT-0079</strain>
    </source>
</reference>